<reference evidence="3" key="1">
    <citation type="journal article" date="2012" name="Science">
        <title>The Paleozoic origin of enzymatic lignin decomposition reconstructed from 31 fungal genomes.</title>
        <authorList>
            <person name="Floudas D."/>
            <person name="Binder M."/>
            <person name="Riley R."/>
            <person name="Barry K."/>
            <person name="Blanchette R.A."/>
            <person name="Henrissat B."/>
            <person name="Martinez A.T."/>
            <person name="Otillar R."/>
            <person name="Spatafora J.W."/>
            <person name="Yadav J.S."/>
            <person name="Aerts A."/>
            <person name="Benoit I."/>
            <person name="Boyd A."/>
            <person name="Carlson A."/>
            <person name="Copeland A."/>
            <person name="Coutinho P.M."/>
            <person name="de Vries R.P."/>
            <person name="Ferreira P."/>
            <person name="Findley K."/>
            <person name="Foster B."/>
            <person name="Gaskell J."/>
            <person name="Glotzer D."/>
            <person name="Gorecki P."/>
            <person name="Heitman J."/>
            <person name="Hesse C."/>
            <person name="Hori C."/>
            <person name="Igarashi K."/>
            <person name="Jurgens J.A."/>
            <person name="Kallen N."/>
            <person name="Kersten P."/>
            <person name="Kohler A."/>
            <person name="Kuees U."/>
            <person name="Kumar T.K.A."/>
            <person name="Kuo A."/>
            <person name="LaButti K."/>
            <person name="Larrondo L.F."/>
            <person name="Lindquist E."/>
            <person name="Ling A."/>
            <person name="Lombard V."/>
            <person name="Lucas S."/>
            <person name="Lundell T."/>
            <person name="Martin R."/>
            <person name="McLaughlin D.J."/>
            <person name="Morgenstern I."/>
            <person name="Morin E."/>
            <person name="Murat C."/>
            <person name="Nagy L.G."/>
            <person name="Nolan M."/>
            <person name="Ohm R.A."/>
            <person name="Patyshakuliyeva A."/>
            <person name="Rokas A."/>
            <person name="Ruiz-Duenas F.J."/>
            <person name="Sabat G."/>
            <person name="Salamov A."/>
            <person name="Samejima M."/>
            <person name="Schmutz J."/>
            <person name="Slot J.C."/>
            <person name="St John F."/>
            <person name="Stenlid J."/>
            <person name="Sun H."/>
            <person name="Sun S."/>
            <person name="Syed K."/>
            <person name="Tsang A."/>
            <person name="Wiebenga A."/>
            <person name="Young D."/>
            <person name="Pisabarro A."/>
            <person name="Eastwood D.C."/>
            <person name="Martin F."/>
            <person name="Cullen D."/>
            <person name="Grigoriev I.V."/>
            <person name="Hibbett D.S."/>
        </authorList>
    </citation>
    <scope>NUCLEOTIDE SEQUENCE [LARGE SCALE GENOMIC DNA]</scope>
    <source>
        <strain evidence="3">RWD-64-598 SS2</strain>
    </source>
</reference>
<gene>
    <name evidence="2" type="ORF">CONPUDRAFT_138528</name>
</gene>
<proteinExistence type="inferred from homology"/>
<dbReference type="EMBL" id="JH711581">
    <property type="protein sequence ID" value="EIW79419.1"/>
    <property type="molecule type" value="Genomic_DNA"/>
</dbReference>
<dbReference type="GeneID" id="19201208"/>
<dbReference type="GO" id="GO:0030162">
    <property type="term" value="P:regulation of proteolysis"/>
    <property type="evidence" value="ECO:0007669"/>
    <property type="project" value="TreeGrafter"/>
</dbReference>
<organism evidence="2 3">
    <name type="scientific">Coniophora puteana (strain RWD-64-598)</name>
    <name type="common">Brown rot fungus</name>
    <dbReference type="NCBI Taxonomy" id="741705"/>
    <lineage>
        <taxon>Eukaryota</taxon>
        <taxon>Fungi</taxon>
        <taxon>Dikarya</taxon>
        <taxon>Basidiomycota</taxon>
        <taxon>Agaricomycotina</taxon>
        <taxon>Agaricomycetes</taxon>
        <taxon>Agaricomycetidae</taxon>
        <taxon>Boletales</taxon>
        <taxon>Coniophorineae</taxon>
        <taxon>Coniophoraceae</taxon>
        <taxon>Coniophora</taxon>
    </lineage>
</organism>
<evidence type="ECO:0000313" key="2">
    <source>
        <dbReference type="EMBL" id="EIW79419.1"/>
    </source>
</evidence>
<dbReference type="PANTHER" id="PTHR11362:SF148">
    <property type="entry name" value="CARBOXYPEPTIDASE Y INHIBITOR"/>
    <property type="match status" value="1"/>
</dbReference>
<dbReference type="CDD" id="cd00866">
    <property type="entry name" value="PEBP_euk"/>
    <property type="match status" value="1"/>
</dbReference>
<dbReference type="GO" id="GO:0046578">
    <property type="term" value="P:regulation of Ras protein signal transduction"/>
    <property type="evidence" value="ECO:0007669"/>
    <property type="project" value="TreeGrafter"/>
</dbReference>
<dbReference type="GO" id="GO:0005543">
    <property type="term" value="F:phospholipid binding"/>
    <property type="evidence" value="ECO:0007669"/>
    <property type="project" value="TreeGrafter"/>
</dbReference>
<dbReference type="SUPFAM" id="SSF49777">
    <property type="entry name" value="PEBP-like"/>
    <property type="match status" value="1"/>
</dbReference>
<dbReference type="InterPro" id="IPR035810">
    <property type="entry name" value="PEBP_euk"/>
</dbReference>
<dbReference type="InterPro" id="IPR001858">
    <property type="entry name" value="Phosphatidylethanolamine-bd_CS"/>
</dbReference>
<dbReference type="Proteomes" id="UP000053558">
    <property type="component" value="Unassembled WGS sequence"/>
</dbReference>
<dbReference type="Pfam" id="PF01161">
    <property type="entry name" value="PBP"/>
    <property type="match status" value="1"/>
</dbReference>
<evidence type="ECO:0000256" key="1">
    <source>
        <dbReference type="ARBA" id="ARBA00007091"/>
    </source>
</evidence>
<keyword evidence="3" id="KW-1185">Reference proteome</keyword>
<dbReference type="InterPro" id="IPR036610">
    <property type="entry name" value="PEBP-like_sf"/>
</dbReference>
<name>A0A5M3MJJ2_CONPW</name>
<accession>A0A5M3MJJ2</accession>
<dbReference type="GO" id="GO:0030414">
    <property type="term" value="F:peptidase inhibitor activity"/>
    <property type="evidence" value="ECO:0007669"/>
    <property type="project" value="TreeGrafter"/>
</dbReference>
<dbReference type="OMA" id="NWGYGTP"/>
<dbReference type="RefSeq" id="XP_007771055.1">
    <property type="nucleotide sequence ID" value="XM_007772865.1"/>
</dbReference>
<comment type="caution">
    <text evidence="2">The sequence shown here is derived from an EMBL/GenBank/DDBJ whole genome shotgun (WGS) entry which is preliminary data.</text>
</comment>
<sequence>MPLVDPLSAVTAALQKAKVIPDIIPADPPFAPEALLSLRWPTGVEAQLGNTLTKDDTTDTPTVQFTPMQAPVGAADDVSYTLVMVDPDAPSREDRKWGPFRHWVVSGVKAPAISALAATGNMSASFTHAEACPYMPPTPPPGSGPHRYIVLLYQDPHSNFNVPLDAQERKTETEDRMHWKAADFAKTHNLKLVAANFFYVHGPAQE</sequence>
<protein>
    <submittedName>
        <fullName evidence="2">PEBP-like protein</fullName>
    </submittedName>
</protein>
<dbReference type="PROSITE" id="PS01220">
    <property type="entry name" value="PBP"/>
    <property type="match status" value="1"/>
</dbReference>
<dbReference type="PANTHER" id="PTHR11362">
    <property type="entry name" value="PHOSPHATIDYLETHANOLAMINE-BINDING PROTEIN"/>
    <property type="match status" value="1"/>
</dbReference>
<dbReference type="Gene3D" id="3.90.280.10">
    <property type="entry name" value="PEBP-like"/>
    <property type="match status" value="1"/>
</dbReference>
<dbReference type="OrthoDB" id="2506647at2759"/>
<comment type="similarity">
    <text evidence="1">Belongs to the phosphatidylethanolamine-binding protein family.</text>
</comment>
<dbReference type="KEGG" id="cput:CONPUDRAFT_138528"/>
<evidence type="ECO:0000313" key="3">
    <source>
        <dbReference type="Proteomes" id="UP000053558"/>
    </source>
</evidence>
<dbReference type="AlphaFoldDB" id="A0A5M3MJJ2"/>
<dbReference type="InterPro" id="IPR008914">
    <property type="entry name" value="PEBP"/>
</dbReference>